<evidence type="ECO:0000256" key="1">
    <source>
        <dbReference type="SAM" id="MobiDB-lite"/>
    </source>
</evidence>
<organism evidence="2 3">
    <name type="scientific">Desulfosarcina alkanivorans</name>
    <dbReference type="NCBI Taxonomy" id="571177"/>
    <lineage>
        <taxon>Bacteria</taxon>
        <taxon>Pseudomonadati</taxon>
        <taxon>Thermodesulfobacteriota</taxon>
        <taxon>Desulfobacteria</taxon>
        <taxon>Desulfobacterales</taxon>
        <taxon>Desulfosarcinaceae</taxon>
        <taxon>Desulfosarcina</taxon>
    </lineage>
</organism>
<keyword evidence="3" id="KW-1185">Reference proteome</keyword>
<name>A0A5K7YRR1_9BACT</name>
<proteinExistence type="predicted"/>
<sequence>MEERVRWTKDGVGNRYEGIHKLSNRENATIPSDPLPLKTGRLPVGRSTHPTFSFGCGADNSVG</sequence>
<gene>
    <name evidence="2" type="ORF">DSCA_49800</name>
</gene>
<evidence type="ECO:0000313" key="2">
    <source>
        <dbReference type="EMBL" id="BBO71050.1"/>
    </source>
</evidence>
<protein>
    <submittedName>
        <fullName evidence="2">Uncharacterized protein</fullName>
    </submittedName>
</protein>
<feature type="region of interest" description="Disordered" evidence="1">
    <location>
        <begin position="25"/>
        <end position="63"/>
    </location>
</feature>
<dbReference type="KEGG" id="dalk:DSCA_49800"/>
<dbReference type="EMBL" id="AP021874">
    <property type="protein sequence ID" value="BBO71050.1"/>
    <property type="molecule type" value="Genomic_DNA"/>
</dbReference>
<evidence type="ECO:0000313" key="3">
    <source>
        <dbReference type="Proteomes" id="UP000427906"/>
    </source>
</evidence>
<dbReference type="Proteomes" id="UP000427906">
    <property type="component" value="Chromosome"/>
</dbReference>
<accession>A0A5K7YRR1</accession>
<reference evidence="2 3" key="1">
    <citation type="submission" date="2019-11" db="EMBL/GenBank/DDBJ databases">
        <title>Comparative genomics of hydrocarbon-degrading Desulfosarcina strains.</title>
        <authorList>
            <person name="Watanabe M."/>
            <person name="Kojima H."/>
            <person name="Fukui M."/>
        </authorList>
    </citation>
    <scope>NUCLEOTIDE SEQUENCE [LARGE SCALE GENOMIC DNA]</scope>
    <source>
        <strain evidence="2 3">PL12</strain>
    </source>
</reference>
<dbReference type="AlphaFoldDB" id="A0A5K7YRR1"/>